<reference evidence="1" key="2">
    <citation type="journal article" date="2015" name="Data Brief">
        <title>Shoot transcriptome of the giant reed, Arundo donax.</title>
        <authorList>
            <person name="Barrero R.A."/>
            <person name="Guerrero F.D."/>
            <person name="Moolhuijzen P."/>
            <person name="Goolsby J.A."/>
            <person name="Tidwell J."/>
            <person name="Bellgard S.E."/>
            <person name="Bellgard M.I."/>
        </authorList>
    </citation>
    <scope>NUCLEOTIDE SEQUENCE</scope>
    <source>
        <tissue evidence="1">Shoot tissue taken approximately 20 cm above the soil surface</tissue>
    </source>
</reference>
<protein>
    <submittedName>
        <fullName evidence="1">Uncharacterized protein</fullName>
    </submittedName>
</protein>
<sequence length="19" mass="2330">MRTREQISKKLMSRSSIFM</sequence>
<proteinExistence type="predicted"/>
<dbReference type="EMBL" id="GBRH01206632">
    <property type="protein sequence ID" value="JAD91263.1"/>
    <property type="molecule type" value="Transcribed_RNA"/>
</dbReference>
<name>A0A0A9DX36_ARUDO</name>
<accession>A0A0A9DX36</accession>
<reference evidence="1" key="1">
    <citation type="submission" date="2014-09" db="EMBL/GenBank/DDBJ databases">
        <authorList>
            <person name="Magalhaes I.L.F."/>
            <person name="Oliveira U."/>
            <person name="Santos F.R."/>
            <person name="Vidigal T.H.D.A."/>
            <person name="Brescovit A.D."/>
            <person name="Santos A.J."/>
        </authorList>
    </citation>
    <scope>NUCLEOTIDE SEQUENCE</scope>
    <source>
        <tissue evidence="1">Shoot tissue taken approximately 20 cm above the soil surface</tissue>
    </source>
</reference>
<evidence type="ECO:0000313" key="1">
    <source>
        <dbReference type="EMBL" id="JAD91263.1"/>
    </source>
</evidence>
<organism evidence="1">
    <name type="scientific">Arundo donax</name>
    <name type="common">Giant reed</name>
    <name type="synonym">Donax arundinaceus</name>
    <dbReference type="NCBI Taxonomy" id="35708"/>
    <lineage>
        <taxon>Eukaryota</taxon>
        <taxon>Viridiplantae</taxon>
        <taxon>Streptophyta</taxon>
        <taxon>Embryophyta</taxon>
        <taxon>Tracheophyta</taxon>
        <taxon>Spermatophyta</taxon>
        <taxon>Magnoliopsida</taxon>
        <taxon>Liliopsida</taxon>
        <taxon>Poales</taxon>
        <taxon>Poaceae</taxon>
        <taxon>PACMAD clade</taxon>
        <taxon>Arundinoideae</taxon>
        <taxon>Arundineae</taxon>
        <taxon>Arundo</taxon>
    </lineage>
</organism>
<dbReference type="AlphaFoldDB" id="A0A0A9DX36"/>